<gene>
    <name evidence="1" type="ORF">IAB51_07380</name>
</gene>
<organism evidence="1 2">
    <name type="scientific">Candidatus Merdivicinus excrementipullorum</name>
    <dbReference type="NCBI Taxonomy" id="2840867"/>
    <lineage>
        <taxon>Bacteria</taxon>
        <taxon>Bacillati</taxon>
        <taxon>Bacillota</taxon>
        <taxon>Clostridia</taxon>
        <taxon>Eubacteriales</taxon>
        <taxon>Oscillospiraceae</taxon>
        <taxon>Oscillospiraceae incertae sedis</taxon>
        <taxon>Candidatus Merdivicinus</taxon>
    </lineage>
</organism>
<evidence type="ECO:0000313" key="2">
    <source>
        <dbReference type="Proteomes" id="UP000824002"/>
    </source>
</evidence>
<reference evidence="1" key="2">
    <citation type="journal article" date="2021" name="PeerJ">
        <title>Extensive microbial diversity within the chicken gut microbiome revealed by metagenomics and culture.</title>
        <authorList>
            <person name="Gilroy R."/>
            <person name="Ravi A."/>
            <person name="Getino M."/>
            <person name="Pursley I."/>
            <person name="Horton D.L."/>
            <person name="Alikhan N.F."/>
            <person name="Baker D."/>
            <person name="Gharbi K."/>
            <person name="Hall N."/>
            <person name="Watson M."/>
            <person name="Adriaenssens E.M."/>
            <person name="Foster-Nyarko E."/>
            <person name="Jarju S."/>
            <person name="Secka A."/>
            <person name="Antonio M."/>
            <person name="Oren A."/>
            <person name="Chaudhuri R.R."/>
            <person name="La Ragione R."/>
            <person name="Hildebrand F."/>
            <person name="Pallen M.J."/>
        </authorList>
    </citation>
    <scope>NUCLEOTIDE SEQUENCE</scope>
    <source>
        <strain evidence="1">CHK199-13235</strain>
    </source>
</reference>
<sequence length="296" mass="34250">MMTNRRYRRPVEYMDAQLYGEYCRAVQEGDAAACAAVEEAMAMMVQNLLGSYLQYYEGTLYGESKEDIQSELWLRAWKALPISCLDYPSVYQLAYWLRSKVGGYISGLKRRAASRPAPVSLDSQEDDSYTPEACDPDRLTELEKWEVRERCGESMRTLLKVRRSPAAIFSYSFCRLFYSFLPNQTLCRQIKEPHPEERSVSRRLEREYREISLFLMRQNSFDNFSDLLWSICCQNLQDEDFIQIDRALKQLSDGKQTGDRTFGESGGNVQNIDTWNARVQQSLLKADAQQEGSVAK</sequence>
<accession>A0A9D1FN65</accession>
<dbReference type="Proteomes" id="UP000824002">
    <property type="component" value="Unassembled WGS sequence"/>
</dbReference>
<dbReference type="AlphaFoldDB" id="A0A9D1FN65"/>
<evidence type="ECO:0000313" key="1">
    <source>
        <dbReference type="EMBL" id="HIS76617.1"/>
    </source>
</evidence>
<dbReference type="EMBL" id="DVJP01000049">
    <property type="protein sequence ID" value="HIS76617.1"/>
    <property type="molecule type" value="Genomic_DNA"/>
</dbReference>
<proteinExistence type="predicted"/>
<protein>
    <submittedName>
        <fullName evidence="1">Uncharacterized protein</fullName>
    </submittedName>
</protein>
<reference evidence="1" key="1">
    <citation type="submission" date="2020-10" db="EMBL/GenBank/DDBJ databases">
        <authorList>
            <person name="Gilroy R."/>
        </authorList>
    </citation>
    <scope>NUCLEOTIDE SEQUENCE</scope>
    <source>
        <strain evidence="1">CHK199-13235</strain>
    </source>
</reference>
<name>A0A9D1FN65_9FIRM</name>
<comment type="caution">
    <text evidence="1">The sequence shown here is derived from an EMBL/GenBank/DDBJ whole genome shotgun (WGS) entry which is preliminary data.</text>
</comment>